<evidence type="ECO:0000313" key="2">
    <source>
        <dbReference type="EMBL" id="GAA3500078.1"/>
    </source>
</evidence>
<evidence type="ECO:0000313" key="3">
    <source>
        <dbReference type="Proteomes" id="UP001501455"/>
    </source>
</evidence>
<keyword evidence="3" id="KW-1185">Reference proteome</keyword>
<gene>
    <name evidence="2" type="ORF">GCM10019016_071830</name>
</gene>
<sequence>MIPLISSIVMAISRRSLLGAGAVAPLAATAGALALPTPAVAAPEDYHLNKRLTANVRGNRASYAATVEALAAVLGTVSIDAVLADANRHGSRIDTAEGRNIAEQYAFGFHWEVPGDQLVPGWRPQGVSTTYDSLGAPVGTVMVSWYDLGGRVNQGMRLSLVDWSTARPKYRHVLMVEPYRTSGGFPTFAPIRRHAGGIAWYGNTLYVADTYAGLRVFDLTRILRVRDDRPNVVGLIEDGNGDAGDYYGYDYKYVLPQIAAYDNTGLRFRYSAVSVDRTSSPHTMLAGEYVPNERTRPKVLRLPLTELSNAPNKLVGADVRTITRRRGGRTVGQRSIQGAVSVSDTYYLSVSAGNARGTLYSWTPGATSPTRRSTLSVGPEDLSYDRTENVIWTCGEYESFRYVYAVDPAPAG</sequence>
<organism evidence="2 3">
    <name type="scientific">Streptomyces prasinosporus</name>
    <dbReference type="NCBI Taxonomy" id="68256"/>
    <lineage>
        <taxon>Bacteria</taxon>
        <taxon>Bacillati</taxon>
        <taxon>Actinomycetota</taxon>
        <taxon>Actinomycetes</taxon>
        <taxon>Kitasatosporales</taxon>
        <taxon>Streptomycetaceae</taxon>
        <taxon>Streptomyces</taxon>
        <taxon>Streptomyces albogriseolus group</taxon>
    </lineage>
</organism>
<protein>
    <recommendedName>
        <fullName evidence="4">Secreted protein</fullName>
    </recommendedName>
</protein>
<evidence type="ECO:0008006" key="4">
    <source>
        <dbReference type="Google" id="ProtNLM"/>
    </source>
</evidence>
<feature type="signal peptide" evidence="1">
    <location>
        <begin position="1"/>
        <end position="41"/>
    </location>
</feature>
<feature type="chain" id="PRO_5046497883" description="Secreted protein" evidence="1">
    <location>
        <begin position="42"/>
        <end position="412"/>
    </location>
</feature>
<dbReference type="EMBL" id="BAAAXF010000051">
    <property type="protein sequence ID" value="GAA3500078.1"/>
    <property type="molecule type" value="Genomic_DNA"/>
</dbReference>
<accession>A0ABP6TZE5</accession>
<reference evidence="3" key="1">
    <citation type="journal article" date="2019" name="Int. J. Syst. Evol. Microbiol.">
        <title>The Global Catalogue of Microorganisms (GCM) 10K type strain sequencing project: providing services to taxonomists for standard genome sequencing and annotation.</title>
        <authorList>
            <consortium name="The Broad Institute Genomics Platform"/>
            <consortium name="The Broad Institute Genome Sequencing Center for Infectious Disease"/>
            <person name="Wu L."/>
            <person name="Ma J."/>
        </authorList>
    </citation>
    <scope>NUCLEOTIDE SEQUENCE [LARGE SCALE GENOMIC DNA]</scope>
    <source>
        <strain evidence="3">JCM 4816</strain>
    </source>
</reference>
<dbReference type="InterPro" id="IPR006311">
    <property type="entry name" value="TAT_signal"/>
</dbReference>
<dbReference type="PROSITE" id="PS51318">
    <property type="entry name" value="TAT"/>
    <property type="match status" value="1"/>
</dbReference>
<name>A0ABP6TZE5_9ACTN</name>
<comment type="caution">
    <text evidence="2">The sequence shown here is derived from an EMBL/GenBank/DDBJ whole genome shotgun (WGS) entry which is preliminary data.</text>
</comment>
<proteinExistence type="predicted"/>
<evidence type="ECO:0000256" key="1">
    <source>
        <dbReference type="SAM" id="SignalP"/>
    </source>
</evidence>
<dbReference type="Proteomes" id="UP001501455">
    <property type="component" value="Unassembled WGS sequence"/>
</dbReference>
<keyword evidence="1" id="KW-0732">Signal</keyword>